<dbReference type="SMART" id="SM00382">
    <property type="entry name" value="AAA"/>
    <property type="match status" value="1"/>
</dbReference>
<dbReference type="InterPro" id="IPR027417">
    <property type="entry name" value="P-loop_NTPase"/>
</dbReference>
<proteinExistence type="inferred from homology"/>
<dbReference type="Pfam" id="PF02687">
    <property type="entry name" value="FtsX"/>
    <property type="match status" value="1"/>
</dbReference>
<evidence type="ECO:0000256" key="4">
    <source>
        <dbReference type="ARBA" id="ARBA00022519"/>
    </source>
</evidence>
<evidence type="ECO:0000256" key="13">
    <source>
        <dbReference type="SAM" id="Phobius"/>
    </source>
</evidence>
<keyword evidence="10" id="KW-0046">Antibiotic resistance</keyword>
<keyword evidence="3" id="KW-1003">Cell membrane</keyword>
<dbReference type="RefSeq" id="WP_052564736.1">
    <property type="nucleotide sequence ID" value="NZ_BAFN01000001.1"/>
</dbReference>
<keyword evidence="6" id="KW-0547">Nucleotide-binding</keyword>
<evidence type="ECO:0000256" key="8">
    <source>
        <dbReference type="ARBA" id="ARBA00022989"/>
    </source>
</evidence>
<evidence type="ECO:0000256" key="3">
    <source>
        <dbReference type="ARBA" id="ARBA00022475"/>
    </source>
</evidence>
<comment type="similarity">
    <text evidence="11">Belongs to the ABC-4 integral membrane protein family.</text>
</comment>
<protein>
    <submittedName>
        <fullName evidence="15">ABC-type antimicrobial peptide transport system permease component</fullName>
    </submittedName>
</protein>
<dbReference type="InterPro" id="IPR017911">
    <property type="entry name" value="MacB-like_ATP-bd"/>
</dbReference>
<dbReference type="InterPro" id="IPR025857">
    <property type="entry name" value="MacB_PCD"/>
</dbReference>
<dbReference type="CDD" id="cd03255">
    <property type="entry name" value="ABC_MJ0796_LolCDE_FtsE"/>
    <property type="match status" value="1"/>
</dbReference>
<dbReference type="PANTHER" id="PTHR30572:SF4">
    <property type="entry name" value="ABC TRANSPORTER PERMEASE YTRF"/>
    <property type="match status" value="1"/>
</dbReference>
<dbReference type="InterPro" id="IPR050250">
    <property type="entry name" value="Macrolide_Exporter_MacB"/>
</dbReference>
<dbReference type="Gene3D" id="3.40.50.300">
    <property type="entry name" value="P-loop containing nucleotide triphosphate hydrolases"/>
    <property type="match status" value="1"/>
</dbReference>
<evidence type="ECO:0000256" key="1">
    <source>
        <dbReference type="ARBA" id="ARBA00004429"/>
    </source>
</evidence>
<dbReference type="InterPro" id="IPR003439">
    <property type="entry name" value="ABC_transporter-like_ATP-bd"/>
</dbReference>
<evidence type="ECO:0000256" key="2">
    <source>
        <dbReference type="ARBA" id="ARBA00022448"/>
    </source>
</evidence>
<sequence>MPLIEMKDIKKVFRSGETDVQILKGISISIDSGEFVAIMGLSGSGKSTLMNLIGCLDRPTSGTYLLGGEDVSSLSPDRLAELRRYTFGFIFQRYNLISVLTAMENVEVPAIYAGIKRQERHERAGELLASLRLGERFNYRPSQLSGGQQQRVSVARALMNGGTVILADEPTGALDSKSGAEVMEILHSLHRKGHTIIMVTHDPALASHANRTIRIADGEIAGDETVRKPELLVAVPSEVKHNRHTAGAADITESVKMALHSLRISKFRTFLTMLGITIGVASVVAMLAIGNGAKQEVLSRIQAMGTNLLVVKPGAPGVRGAGGIITTLVPEDAWAIKDLQGVVTAVPEVVQPVTVRYGSKDYVTSVDATSEDFPSARNWTTSIGAFFQSEDLMRYAQVVVLGQTVADALFQIGEDPTGKYVLMGNVPFQVIGIMAVKGADPQGNDMDDMVWVPLTTGIIRLIGQRYLKSISVQVTDEAVMDDVQKAIEKLLIQRHKIEDFQIRSMAALLEIATQTQNTLTYLLGAIAAISLIVGGIGVMNIMLVSVTERTREIGIRMAVGARGLDVLLQFITEAVVVCLISGVIGIIAGIGGGIAVSKAMGWLVIFSAIPIVLAFGCTFATGIIFGYLPAKKAAGLDPVTALATE</sequence>
<organism evidence="15 16">
    <name type="scientific">Candidatus Brocadia sinica JPN1</name>
    <dbReference type="NCBI Taxonomy" id="1197129"/>
    <lineage>
        <taxon>Bacteria</taxon>
        <taxon>Pseudomonadati</taxon>
        <taxon>Planctomycetota</taxon>
        <taxon>Candidatus Brocadiia</taxon>
        <taxon>Candidatus Brocadiales</taxon>
        <taxon>Candidatus Brocadiaceae</taxon>
        <taxon>Candidatus Brocadia</taxon>
    </lineage>
</organism>
<feature type="transmembrane region" description="Helical" evidence="13">
    <location>
        <begin position="567"/>
        <end position="596"/>
    </location>
</feature>
<comment type="subcellular location">
    <subcellularLocation>
        <location evidence="1">Cell inner membrane</location>
        <topology evidence="1">Multi-pass membrane protein</topology>
    </subcellularLocation>
</comment>
<dbReference type="Pfam" id="PF00005">
    <property type="entry name" value="ABC_tran"/>
    <property type="match status" value="1"/>
</dbReference>
<dbReference type="InterPro" id="IPR003593">
    <property type="entry name" value="AAA+_ATPase"/>
</dbReference>
<evidence type="ECO:0000313" key="15">
    <source>
        <dbReference type="EMBL" id="GAN34781.1"/>
    </source>
</evidence>
<evidence type="ECO:0000313" key="16">
    <source>
        <dbReference type="Proteomes" id="UP000032309"/>
    </source>
</evidence>
<feature type="transmembrane region" description="Helical" evidence="13">
    <location>
        <begin position="602"/>
        <end position="628"/>
    </location>
</feature>
<dbReference type="SUPFAM" id="SSF52540">
    <property type="entry name" value="P-loop containing nucleoside triphosphate hydrolases"/>
    <property type="match status" value="1"/>
</dbReference>
<dbReference type="EMBL" id="BAFN01000001">
    <property type="protein sequence ID" value="GAN34781.1"/>
    <property type="molecule type" value="Genomic_DNA"/>
</dbReference>
<evidence type="ECO:0000256" key="12">
    <source>
        <dbReference type="ARBA" id="ARBA00038388"/>
    </source>
</evidence>
<evidence type="ECO:0000256" key="11">
    <source>
        <dbReference type="ARBA" id="ARBA00038076"/>
    </source>
</evidence>
<evidence type="ECO:0000256" key="5">
    <source>
        <dbReference type="ARBA" id="ARBA00022692"/>
    </source>
</evidence>
<evidence type="ECO:0000256" key="9">
    <source>
        <dbReference type="ARBA" id="ARBA00023136"/>
    </source>
</evidence>
<keyword evidence="16" id="KW-1185">Reference proteome</keyword>
<feature type="domain" description="ABC transporter" evidence="14">
    <location>
        <begin position="4"/>
        <end position="242"/>
    </location>
</feature>
<gene>
    <name evidence="15" type="ORF">BROSI_A3324</name>
</gene>
<dbReference type="InterPro" id="IPR003838">
    <property type="entry name" value="ABC3_permease_C"/>
</dbReference>
<dbReference type="PANTHER" id="PTHR30572">
    <property type="entry name" value="MEMBRANE COMPONENT OF TRANSPORTER-RELATED"/>
    <property type="match status" value="1"/>
</dbReference>
<accession>A0ABQ0K159</accession>
<keyword evidence="5 13" id="KW-0812">Transmembrane</keyword>
<dbReference type="Proteomes" id="UP000032309">
    <property type="component" value="Unassembled WGS sequence"/>
</dbReference>
<keyword evidence="2" id="KW-0813">Transport</keyword>
<comment type="caution">
    <text evidence="15">The sequence shown here is derived from an EMBL/GenBank/DDBJ whole genome shotgun (WGS) entry which is preliminary data.</text>
</comment>
<keyword evidence="4" id="KW-0997">Cell inner membrane</keyword>
<evidence type="ECO:0000256" key="7">
    <source>
        <dbReference type="ARBA" id="ARBA00022840"/>
    </source>
</evidence>
<keyword evidence="8 13" id="KW-1133">Transmembrane helix</keyword>
<evidence type="ECO:0000259" key="14">
    <source>
        <dbReference type="PROSITE" id="PS50893"/>
    </source>
</evidence>
<reference evidence="16" key="1">
    <citation type="journal article" date="2015" name="Genome Announc.">
        <title>Draft Genome Sequence of an Anaerobic Ammonium-Oxidizing Bacterium, "Candidatus Brocadia sinica".</title>
        <authorList>
            <person name="Oshiki M."/>
            <person name="Shinyako-Hata K."/>
            <person name="Satoh H."/>
            <person name="Okabe S."/>
        </authorList>
    </citation>
    <scope>NUCLEOTIDE SEQUENCE [LARGE SCALE GENOMIC DNA]</scope>
    <source>
        <strain evidence="16">JPN1</strain>
    </source>
</reference>
<dbReference type="InterPro" id="IPR017871">
    <property type="entry name" value="ABC_transporter-like_CS"/>
</dbReference>
<dbReference type="PROSITE" id="PS50893">
    <property type="entry name" value="ABC_TRANSPORTER_2"/>
    <property type="match status" value="1"/>
</dbReference>
<dbReference type="Pfam" id="PF12704">
    <property type="entry name" value="MacB_PCD"/>
    <property type="match status" value="1"/>
</dbReference>
<evidence type="ECO:0000256" key="6">
    <source>
        <dbReference type="ARBA" id="ARBA00022741"/>
    </source>
</evidence>
<evidence type="ECO:0000256" key="10">
    <source>
        <dbReference type="ARBA" id="ARBA00023251"/>
    </source>
</evidence>
<keyword evidence="9 13" id="KW-0472">Membrane</keyword>
<comment type="similarity">
    <text evidence="12">Belongs to the ABC transporter superfamily. Macrolide exporter (TC 3.A.1.122) family.</text>
</comment>
<dbReference type="PROSITE" id="PS00211">
    <property type="entry name" value="ABC_TRANSPORTER_1"/>
    <property type="match status" value="1"/>
</dbReference>
<feature type="transmembrane region" description="Helical" evidence="13">
    <location>
        <begin position="270"/>
        <end position="290"/>
    </location>
</feature>
<name>A0ABQ0K159_9BACT</name>
<feature type="transmembrane region" description="Helical" evidence="13">
    <location>
        <begin position="521"/>
        <end position="546"/>
    </location>
</feature>
<keyword evidence="7" id="KW-0067">ATP-binding</keyword>